<accession>A0A0K2U9K7</accession>
<reference evidence="1" key="1">
    <citation type="submission" date="2014-05" db="EMBL/GenBank/DDBJ databases">
        <authorList>
            <person name="Chronopoulou M."/>
        </authorList>
    </citation>
    <scope>NUCLEOTIDE SEQUENCE</scope>
    <source>
        <tissue evidence="1">Whole organism</tissue>
    </source>
</reference>
<proteinExistence type="predicted"/>
<organism evidence="1">
    <name type="scientific">Lepeophtheirus salmonis</name>
    <name type="common">Salmon louse</name>
    <name type="synonym">Caligus salmonis</name>
    <dbReference type="NCBI Taxonomy" id="72036"/>
    <lineage>
        <taxon>Eukaryota</taxon>
        <taxon>Metazoa</taxon>
        <taxon>Ecdysozoa</taxon>
        <taxon>Arthropoda</taxon>
        <taxon>Crustacea</taxon>
        <taxon>Multicrustacea</taxon>
        <taxon>Hexanauplia</taxon>
        <taxon>Copepoda</taxon>
        <taxon>Siphonostomatoida</taxon>
        <taxon>Caligidae</taxon>
        <taxon>Lepeophtheirus</taxon>
    </lineage>
</organism>
<sequence>MMIVSLQHSYKMNLISKMCFLLILLLKVLSSGWLTS</sequence>
<name>A0A0K2U9K7_LEPSM</name>
<evidence type="ECO:0000313" key="1">
    <source>
        <dbReference type="EMBL" id="CDW34371.1"/>
    </source>
</evidence>
<dbReference type="EMBL" id="HACA01017010">
    <property type="protein sequence ID" value="CDW34371.1"/>
    <property type="molecule type" value="Transcribed_RNA"/>
</dbReference>
<dbReference type="AlphaFoldDB" id="A0A0K2U9K7"/>
<protein>
    <submittedName>
        <fullName evidence="1">Uncharacterized protein</fullName>
    </submittedName>
</protein>